<dbReference type="Proteomes" id="UP001499951">
    <property type="component" value="Unassembled WGS sequence"/>
</dbReference>
<keyword evidence="1 2" id="KW-0597">Phosphoprotein</keyword>
<accession>A0ABN1E706</accession>
<sequence length="129" mass="14248">MPQASKIKAVVVDDQLTMRTLVRSCLQQIGLTDIREFPKAPEALSALKAQPAHIVFSDFNMPEMDGLEFLRSIRSDPQLKGIGFILLTGRADADLVKRAAQFGANNYLVKPFTVAVMKQKLEQIFGALS</sequence>
<name>A0ABN1E706_9PROT</name>
<evidence type="ECO:0000313" key="4">
    <source>
        <dbReference type="EMBL" id="GAA0560417.1"/>
    </source>
</evidence>
<dbReference type="Pfam" id="PF00072">
    <property type="entry name" value="Response_reg"/>
    <property type="match status" value="1"/>
</dbReference>
<dbReference type="SMART" id="SM00448">
    <property type="entry name" value="REC"/>
    <property type="match status" value="1"/>
</dbReference>
<evidence type="ECO:0000256" key="2">
    <source>
        <dbReference type="PROSITE-ProRule" id="PRU00169"/>
    </source>
</evidence>
<gene>
    <name evidence="4" type="ORF">GCM10008942_06130</name>
</gene>
<protein>
    <submittedName>
        <fullName evidence="4">Response regulator</fullName>
    </submittedName>
</protein>
<evidence type="ECO:0000313" key="5">
    <source>
        <dbReference type="Proteomes" id="UP001499951"/>
    </source>
</evidence>
<dbReference type="EMBL" id="BAAADD010000001">
    <property type="protein sequence ID" value="GAA0560417.1"/>
    <property type="molecule type" value="Genomic_DNA"/>
</dbReference>
<dbReference type="PANTHER" id="PTHR44591:SF3">
    <property type="entry name" value="RESPONSE REGULATORY DOMAIN-CONTAINING PROTEIN"/>
    <property type="match status" value="1"/>
</dbReference>
<proteinExistence type="predicted"/>
<dbReference type="RefSeq" id="WP_166931666.1">
    <property type="nucleotide sequence ID" value="NZ_BAAADD010000001.1"/>
</dbReference>
<evidence type="ECO:0000256" key="1">
    <source>
        <dbReference type="ARBA" id="ARBA00022553"/>
    </source>
</evidence>
<dbReference type="Gene3D" id="3.40.50.2300">
    <property type="match status" value="1"/>
</dbReference>
<feature type="domain" description="Response regulatory" evidence="3">
    <location>
        <begin position="8"/>
        <end position="125"/>
    </location>
</feature>
<feature type="modified residue" description="4-aspartylphosphate" evidence="2">
    <location>
        <position position="58"/>
    </location>
</feature>
<comment type="caution">
    <text evidence="4">The sequence shown here is derived from an EMBL/GenBank/DDBJ whole genome shotgun (WGS) entry which is preliminary data.</text>
</comment>
<evidence type="ECO:0000259" key="3">
    <source>
        <dbReference type="PROSITE" id="PS50110"/>
    </source>
</evidence>
<dbReference type="InterPro" id="IPR001789">
    <property type="entry name" value="Sig_transdc_resp-reg_receiver"/>
</dbReference>
<dbReference type="InterPro" id="IPR050595">
    <property type="entry name" value="Bact_response_regulator"/>
</dbReference>
<reference evidence="4 5" key="1">
    <citation type="journal article" date="2019" name="Int. J. Syst. Evol. Microbiol.">
        <title>The Global Catalogue of Microorganisms (GCM) 10K type strain sequencing project: providing services to taxonomists for standard genome sequencing and annotation.</title>
        <authorList>
            <consortium name="The Broad Institute Genomics Platform"/>
            <consortium name="The Broad Institute Genome Sequencing Center for Infectious Disease"/>
            <person name="Wu L."/>
            <person name="Ma J."/>
        </authorList>
    </citation>
    <scope>NUCLEOTIDE SEQUENCE [LARGE SCALE GENOMIC DNA]</scope>
    <source>
        <strain evidence="4 5">JCM 15089</strain>
    </source>
</reference>
<dbReference type="InterPro" id="IPR011006">
    <property type="entry name" value="CheY-like_superfamily"/>
</dbReference>
<organism evidence="4 5">
    <name type="scientific">Rhizomicrobium electricum</name>
    <dbReference type="NCBI Taxonomy" id="480070"/>
    <lineage>
        <taxon>Bacteria</taxon>
        <taxon>Pseudomonadati</taxon>
        <taxon>Pseudomonadota</taxon>
        <taxon>Alphaproteobacteria</taxon>
        <taxon>Micropepsales</taxon>
        <taxon>Micropepsaceae</taxon>
        <taxon>Rhizomicrobium</taxon>
    </lineage>
</organism>
<dbReference type="SUPFAM" id="SSF52172">
    <property type="entry name" value="CheY-like"/>
    <property type="match status" value="1"/>
</dbReference>
<keyword evidence="5" id="KW-1185">Reference proteome</keyword>
<dbReference type="PANTHER" id="PTHR44591">
    <property type="entry name" value="STRESS RESPONSE REGULATOR PROTEIN 1"/>
    <property type="match status" value="1"/>
</dbReference>
<dbReference type="PROSITE" id="PS50110">
    <property type="entry name" value="RESPONSE_REGULATORY"/>
    <property type="match status" value="1"/>
</dbReference>